<feature type="compositionally biased region" description="Polar residues" evidence="1">
    <location>
        <begin position="471"/>
        <end position="483"/>
    </location>
</feature>
<evidence type="ECO:0000313" key="2">
    <source>
        <dbReference type="EMBL" id="ESZ97830.1"/>
    </source>
</evidence>
<evidence type="ECO:0000313" key="3">
    <source>
        <dbReference type="Proteomes" id="UP000019487"/>
    </source>
</evidence>
<comment type="caution">
    <text evidence="2">The sequence shown here is derived from an EMBL/GenBank/DDBJ whole genome shotgun (WGS) entry which is preliminary data.</text>
</comment>
<keyword evidence="3" id="KW-1185">Reference proteome</keyword>
<feature type="compositionally biased region" description="Polar residues" evidence="1">
    <location>
        <begin position="497"/>
        <end position="506"/>
    </location>
</feature>
<name>W9CTM9_SCLBF</name>
<reference evidence="2 3" key="1">
    <citation type="journal article" date="2014" name="Genome Announc.">
        <title>Draft genome sequence of Sclerotinia borealis, a psychrophilic plant pathogenic fungus.</title>
        <authorList>
            <person name="Mardanov A.V."/>
            <person name="Beletsky A.V."/>
            <person name="Kadnikov V.V."/>
            <person name="Ignatov A.N."/>
            <person name="Ravin N.V."/>
        </authorList>
    </citation>
    <scope>NUCLEOTIDE SEQUENCE [LARGE SCALE GENOMIC DNA]</scope>
    <source>
        <strain evidence="3">F-4157</strain>
    </source>
</reference>
<organism evidence="2 3">
    <name type="scientific">Sclerotinia borealis (strain F-4128)</name>
    <dbReference type="NCBI Taxonomy" id="1432307"/>
    <lineage>
        <taxon>Eukaryota</taxon>
        <taxon>Fungi</taxon>
        <taxon>Dikarya</taxon>
        <taxon>Ascomycota</taxon>
        <taxon>Pezizomycotina</taxon>
        <taxon>Leotiomycetes</taxon>
        <taxon>Helotiales</taxon>
        <taxon>Sclerotiniaceae</taxon>
        <taxon>Sclerotinia</taxon>
    </lineage>
</organism>
<dbReference type="OrthoDB" id="3536584at2759"/>
<dbReference type="HOGENOM" id="CLU_519699_0_0_1"/>
<protein>
    <submittedName>
        <fullName evidence="2">Uncharacterized protein</fullName>
    </submittedName>
</protein>
<dbReference type="EMBL" id="AYSA01000066">
    <property type="protein sequence ID" value="ESZ97830.1"/>
    <property type="molecule type" value="Genomic_DNA"/>
</dbReference>
<dbReference type="Proteomes" id="UP000019487">
    <property type="component" value="Unassembled WGS sequence"/>
</dbReference>
<feature type="region of interest" description="Disordered" evidence="1">
    <location>
        <begin position="446"/>
        <end position="524"/>
    </location>
</feature>
<dbReference type="AlphaFoldDB" id="W9CTM9"/>
<proteinExistence type="predicted"/>
<evidence type="ECO:0000256" key="1">
    <source>
        <dbReference type="SAM" id="MobiDB-lite"/>
    </source>
</evidence>
<sequence length="524" mass="58919">MAGNQPRQLTKPYPEPGAPCHHGDITNHTIGQYCVICTRMKMPWGGFLPVARYQGLPVSIGRTGTILQAVQVDNPREIGLVAMATWAIVTNQWHNAVQMNASIERGRIQAAAHAITDIAYLVAQKHGFAEVKWWDVLHEALKNPELTVAAYKTRIRGPAAVSTNSKIKSESSRAVIVAEADEGEEQEDEDLGYDDTDKIPDGEKLLFFSRDGVDVDDEFDAMDSKTERKISPWQFAHGQDLDPAYWATPDTSKFFMVRQLRHNPNKINVREYPHIAGFDWNDKEAVQALNRGRNQIILRTIGPKAPPRLPWSQKERDLLRHQVILGLNHGYTKNNMPWEQVAHNINVDLEKVTQRKGSLLARPSKWNTRTNQEDFYMKRYLTMQKSRTGSDRNATGCMNQSTKFGDIDALLRNSVEHSSRRKPLNDMIKLVSENQHVPAVPHVCAAPSATQGGKIQMKDGEGSSGDEPSSAQSDRIQNNGADTSSDDEPLMKRRQSYHTANKSSGNEPPFTKRRKSDMVNKLKK</sequence>
<gene>
    <name evidence="2" type="ORF">SBOR_1775</name>
</gene>
<accession>W9CTM9</accession>